<dbReference type="PROSITE" id="PS50102">
    <property type="entry name" value="RRM"/>
    <property type="match status" value="1"/>
</dbReference>
<accession>A0A166BF44</accession>
<protein>
    <recommendedName>
        <fullName evidence="4">RRM domain-containing protein</fullName>
    </recommendedName>
</protein>
<evidence type="ECO:0000313" key="6">
    <source>
        <dbReference type="Proteomes" id="UP000077266"/>
    </source>
</evidence>
<dbReference type="Gene3D" id="3.30.70.330">
    <property type="match status" value="1"/>
</dbReference>
<name>A0A166BF44_EXIGL</name>
<feature type="compositionally biased region" description="Pro residues" evidence="3">
    <location>
        <begin position="540"/>
        <end position="555"/>
    </location>
</feature>
<dbReference type="SUPFAM" id="SSF54928">
    <property type="entry name" value="RNA-binding domain, RBD"/>
    <property type="match status" value="1"/>
</dbReference>
<evidence type="ECO:0000313" key="5">
    <source>
        <dbReference type="EMBL" id="KZW00500.1"/>
    </source>
</evidence>
<feature type="compositionally biased region" description="Low complexity" evidence="3">
    <location>
        <begin position="59"/>
        <end position="71"/>
    </location>
</feature>
<dbReference type="InParanoid" id="A0A166BF44"/>
<feature type="domain" description="RRM" evidence="4">
    <location>
        <begin position="130"/>
        <end position="203"/>
    </location>
</feature>
<dbReference type="GO" id="GO:0003723">
    <property type="term" value="F:RNA binding"/>
    <property type="evidence" value="ECO:0007669"/>
    <property type="project" value="UniProtKB-UniRule"/>
</dbReference>
<dbReference type="Pfam" id="PF00076">
    <property type="entry name" value="RRM_1"/>
    <property type="match status" value="1"/>
</dbReference>
<proteinExistence type="predicted"/>
<organism evidence="5 6">
    <name type="scientific">Exidia glandulosa HHB12029</name>
    <dbReference type="NCBI Taxonomy" id="1314781"/>
    <lineage>
        <taxon>Eukaryota</taxon>
        <taxon>Fungi</taxon>
        <taxon>Dikarya</taxon>
        <taxon>Basidiomycota</taxon>
        <taxon>Agaricomycotina</taxon>
        <taxon>Agaricomycetes</taxon>
        <taxon>Auriculariales</taxon>
        <taxon>Exidiaceae</taxon>
        <taxon>Exidia</taxon>
    </lineage>
</organism>
<feature type="region of interest" description="Disordered" evidence="3">
    <location>
        <begin position="294"/>
        <end position="590"/>
    </location>
</feature>
<evidence type="ECO:0000256" key="2">
    <source>
        <dbReference type="PROSITE-ProRule" id="PRU00176"/>
    </source>
</evidence>
<keyword evidence="6" id="KW-1185">Reference proteome</keyword>
<dbReference type="InterPro" id="IPR035979">
    <property type="entry name" value="RBD_domain_sf"/>
</dbReference>
<dbReference type="CDD" id="cd12276">
    <property type="entry name" value="RRM2_MEI2_EAR1_like"/>
    <property type="match status" value="1"/>
</dbReference>
<gene>
    <name evidence="5" type="ORF">EXIGLDRAFT_830659</name>
</gene>
<feature type="compositionally biased region" description="Gly residues" evidence="3">
    <location>
        <begin position="35"/>
        <end position="53"/>
    </location>
</feature>
<feature type="compositionally biased region" description="Low complexity" evidence="3">
    <location>
        <begin position="437"/>
        <end position="453"/>
    </location>
</feature>
<dbReference type="InterPro" id="IPR000504">
    <property type="entry name" value="RRM_dom"/>
</dbReference>
<dbReference type="CDD" id="cd12524">
    <property type="entry name" value="RRM1_MEI2_like"/>
    <property type="match status" value="1"/>
</dbReference>
<keyword evidence="1 2" id="KW-0694">RNA-binding</keyword>
<feature type="compositionally biased region" description="Gly residues" evidence="3">
    <location>
        <begin position="333"/>
        <end position="352"/>
    </location>
</feature>
<feature type="compositionally biased region" description="Low complexity" evidence="3">
    <location>
        <begin position="486"/>
        <end position="496"/>
    </location>
</feature>
<feature type="compositionally biased region" description="Pro residues" evidence="3">
    <location>
        <begin position="497"/>
        <end position="522"/>
    </location>
</feature>
<dbReference type="OrthoDB" id="439808at2759"/>
<feature type="compositionally biased region" description="Basic and acidic residues" evidence="3">
    <location>
        <begin position="24"/>
        <end position="34"/>
    </location>
</feature>
<feature type="region of interest" description="Disordered" evidence="3">
    <location>
        <begin position="1"/>
        <end position="114"/>
    </location>
</feature>
<evidence type="ECO:0000259" key="4">
    <source>
        <dbReference type="PROSITE" id="PS50102"/>
    </source>
</evidence>
<feature type="compositionally biased region" description="Low complexity" evidence="3">
    <location>
        <begin position="461"/>
        <end position="474"/>
    </location>
</feature>
<dbReference type="PANTHER" id="PTHR23189">
    <property type="entry name" value="RNA RECOGNITION MOTIF-CONTAINING"/>
    <property type="match status" value="1"/>
</dbReference>
<feature type="compositionally biased region" description="Low complexity" evidence="3">
    <location>
        <begin position="523"/>
        <end position="539"/>
    </location>
</feature>
<evidence type="ECO:0000256" key="1">
    <source>
        <dbReference type="ARBA" id="ARBA00022884"/>
    </source>
</evidence>
<evidence type="ECO:0000256" key="3">
    <source>
        <dbReference type="SAM" id="MobiDB-lite"/>
    </source>
</evidence>
<feature type="compositionally biased region" description="Basic and acidic residues" evidence="3">
    <location>
        <begin position="89"/>
        <end position="114"/>
    </location>
</feature>
<dbReference type="AlphaFoldDB" id="A0A166BF44"/>
<feature type="compositionally biased region" description="Pro residues" evidence="3">
    <location>
        <begin position="475"/>
        <end position="485"/>
    </location>
</feature>
<dbReference type="InterPro" id="IPR012677">
    <property type="entry name" value="Nucleotide-bd_a/b_plait_sf"/>
</dbReference>
<dbReference type="SMART" id="SM00360">
    <property type="entry name" value="RRM"/>
    <property type="match status" value="2"/>
</dbReference>
<dbReference type="EMBL" id="KV425900">
    <property type="protein sequence ID" value="KZW00500.1"/>
    <property type="molecule type" value="Genomic_DNA"/>
</dbReference>
<dbReference type="InterPro" id="IPR034453">
    <property type="entry name" value="MEI2-like_RRM1"/>
</dbReference>
<sequence>MSRHHPYGGYDGPQRRGGPPGPGPERHARFERGGSRGGRGGRGGAPGRGGYGGGPPPSNGYGNNQYNAAAPYGGGGESYNDYSGASEGRYQDSYEDDPGREPMQHRRRERDDHVHESLIEERIQRERPCRTLFIRNIKYETNSEDVRHQFEEYGEIKSFYDLVSSRGMVFVTYFDLRAAERARERLQGTEIAGRPIDVHYSLPRADEQSGRCDRDKNQGTLLVALHNSASGQPLDDNELRRKFQQFGDVKGIKPAGGINERYVELYDTRACEAAHDKLRHQPLQDGEMDIAFAWDIPDHPLPPGPVPRKNENDSPRGGFSGDRGRGRGRGRGFARGQGFRGGYGGGGGGGGGDYRDDNDGRYGGRDDWDQRSHDRRDPHDGYTRDRPPPRTYDGYNPPDIGPAANMYGYGNPDGPPPENRLEQAKKVQQLLEALKHPPGAAAAPSPPASAASRPGPPAPGLPGVSGPPGSYYAPPSVPAAVPPPSTAYSQAPYAQPQYPPYNAPPPPGPSAAPHAAAPPPATAAPIPANLLALLQAQQTPTPPPPFNHSGPPPPAVNHAAMYQQQPPPSAPAPALVASGSTPTAAAGQMQSAQVAQLMAMLQQKRA</sequence>
<feature type="compositionally biased region" description="Basic and acidic residues" evidence="3">
    <location>
        <begin position="353"/>
        <end position="388"/>
    </location>
</feature>
<reference evidence="5 6" key="1">
    <citation type="journal article" date="2016" name="Mol. Biol. Evol.">
        <title>Comparative Genomics of Early-Diverging Mushroom-Forming Fungi Provides Insights into the Origins of Lignocellulose Decay Capabilities.</title>
        <authorList>
            <person name="Nagy L.G."/>
            <person name="Riley R."/>
            <person name="Tritt A."/>
            <person name="Adam C."/>
            <person name="Daum C."/>
            <person name="Floudas D."/>
            <person name="Sun H."/>
            <person name="Yadav J.S."/>
            <person name="Pangilinan J."/>
            <person name="Larsson K.H."/>
            <person name="Matsuura K."/>
            <person name="Barry K."/>
            <person name="Labutti K."/>
            <person name="Kuo R."/>
            <person name="Ohm R.A."/>
            <person name="Bhattacharya S.S."/>
            <person name="Shirouzu T."/>
            <person name="Yoshinaga Y."/>
            <person name="Martin F.M."/>
            <person name="Grigoriev I.V."/>
            <person name="Hibbett D.S."/>
        </authorList>
    </citation>
    <scope>NUCLEOTIDE SEQUENCE [LARGE SCALE GENOMIC DNA]</scope>
    <source>
        <strain evidence="5 6">HHB12029</strain>
    </source>
</reference>
<dbReference type="Proteomes" id="UP000077266">
    <property type="component" value="Unassembled WGS sequence"/>
</dbReference>